<dbReference type="Proteomes" id="UP000075578">
    <property type="component" value="Unassembled WGS sequence"/>
</dbReference>
<dbReference type="Pfam" id="PF17903">
    <property type="entry name" value="KH_KRR1_1st"/>
    <property type="match status" value="1"/>
</dbReference>
<dbReference type="AlphaFoldDB" id="A0A150J3Y1"/>
<feature type="domain" description="K Homology" evidence="3">
    <location>
        <begin position="84"/>
        <end position="157"/>
    </location>
</feature>
<gene>
    <name evidence="4" type="ORF">AMQ74_00941</name>
</gene>
<dbReference type="NCBIfam" id="TIGR03665">
    <property type="entry name" value="arCOG04150"/>
    <property type="match status" value="1"/>
</dbReference>
<dbReference type="CDD" id="cd22389">
    <property type="entry name" value="KH-I_Dim2p_like_rpt1"/>
    <property type="match status" value="1"/>
</dbReference>
<dbReference type="CDD" id="cd22390">
    <property type="entry name" value="KH-I_Dim2p_like_rpt2"/>
    <property type="match status" value="1"/>
</dbReference>
<dbReference type="InterPro" id="IPR019964">
    <property type="entry name" value="KH_domain_protein_archaea"/>
</dbReference>
<dbReference type="InterPro" id="IPR036612">
    <property type="entry name" value="KH_dom_type_1_sf"/>
</dbReference>
<sequence>MSEEFVKIPQDRLGVLIGKDGDVKRLIEKKLCVKLEIDSEEGLVSIFQKEGAEDPLNLWKARDIVRAVGRGFPFEKASKIFNDYYIFEMLYLPDYLGKSAKAWERQRSRIIGKDGSTRKTIEDLTSTDICVYGKTVSIIGDFDGVADAREAVEMILEGKPHSIVYRYLEKRKKDKFRDFGDNSSL</sequence>
<comment type="caution">
    <text evidence="4">The sequence shown here is derived from an EMBL/GenBank/DDBJ whole genome shotgun (WGS) entry which is preliminary data.</text>
</comment>
<dbReference type="PANTHER" id="PTHR12826">
    <property type="entry name" value="RIBONUCLEASE Y"/>
    <property type="match status" value="1"/>
</dbReference>
<protein>
    <submittedName>
        <fullName evidence="4">KH domain protein</fullName>
    </submittedName>
</protein>
<dbReference type="Gene3D" id="3.30.1370.10">
    <property type="entry name" value="K Homology domain, type 1"/>
    <property type="match status" value="2"/>
</dbReference>
<dbReference type="SMART" id="SM00322">
    <property type="entry name" value="KH"/>
    <property type="match status" value="2"/>
</dbReference>
<accession>A0A150J3Y1</accession>
<dbReference type="InterPro" id="IPR004087">
    <property type="entry name" value="KH_dom"/>
</dbReference>
<proteinExistence type="predicted"/>
<dbReference type="PATRIC" id="fig|1705564.3.peg.970"/>
<dbReference type="PANTHER" id="PTHR12826:SF13">
    <property type="entry name" value="RNA-BINDING PROTEIN PNO1"/>
    <property type="match status" value="1"/>
</dbReference>
<dbReference type="InterPro" id="IPR055211">
    <property type="entry name" value="KH_PNO1_2nd"/>
</dbReference>
<evidence type="ECO:0000256" key="1">
    <source>
        <dbReference type="ARBA" id="ARBA00022884"/>
    </source>
</evidence>
<dbReference type="GO" id="GO:0003723">
    <property type="term" value="F:RNA binding"/>
    <property type="evidence" value="ECO:0007669"/>
    <property type="project" value="UniProtKB-UniRule"/>
</dbReference>
<feature type="domain" description="K Homology" evidence="3">
    <location>
        <begin position="2"/>
        <end position="70"/>
    </location>
</feature>
<dbReference type="InterPro" id="IPR041174">
    <property type="entry name" value="KRR1-like_KH1"/>
</dbReference>
<evidence type="ECO:0000313" key="5">
    <source>
        <dbReference type="Proteomes" id="UP000075578"/>
    </source>
</evidence>
<organism evidence="4 5">
    <name type="scientific">Candidatus Methanofastidiosum methylothiophilum</name>
    <dbReference type="NCBI Taxonomy" id="1705564"/>
    <lineage>
        <taxon>Archaea</taxon>
        <taxon>Methanobacteriati</taxon>
        <taxon>Methanobacteriota</taxon>
        <taxon>Stenosarchaea group</taxon>
        <taxon>Candidatus Methanofastidiosia</taxon>
        <taxon>Candidatus Methanofastidiosales</taxon>
        <taxon>Candidatus Methanofastidiosaceae</taxon>
        <taxon>Candidatus Methanofastidiosum</taxon>
    </lineage>
</organism>
<dbReference type="SUPFAM" id="SSF54791">
    <property type="entry name" value="Eukaryotic type KH-domain (KH-domain type I)"/>
    <property type="match status" value="2"/>
</dbReference>
<evidence type="ECO:0000256" key="2">
    <source>
        <dbReference type="PROSITE-ProRule" id="PRU00117"/>
    </source>
</evidence>
<evidence type="ECO:0000313" key="4">
    <source>
        <dbReference type="EMBL" id="KYC51902.1"/>
    </source>
</evidence>
<name>A0A150J3Y1_9EURY</name>
<dbReference type="PROSITE" id="PS50084">
    <property type="entry name" value="KH_TYPE_1"/>
    <property type="match status" value="1"/>
</dbReference>
<reference evidence="4 5" key="1">
    <citation type="journal article" date="2016" name="ISME J.">
        <title>Chasing the elusive Euryarchaeota class WSA2: genomes reveal a uniquely fastidious methyl-reducing methanogen.</title>
        <authorList>
            <person name="Nobu M.K."/>
            <person name="Narihiro T."/>
            <person name="Kuroda K."/>
            <person name="Mei R."/>
            <person name="Liu W.T."/>
        </authorList>
    </citation>
    <scope>NUCLEOTIDE SEQUENCE [LARGE SCALE GENOMIC DNA]</scope>
    <source>
        <strain evidence="4">U1lsi0528_Bin089</strain>
    </source>
</reference>
<dbReference type="EMBL" id="LNGD01000049">
    <property type="protein sequence ID" value="KYC51902.1"/>
    <property type="molecule type" value="Genomic_DNA"/>
</dbReference>
<evidence type="ECO:0000259" key="3">
    <source>
        <dbReference type="SMART" id="SM00322"/>
    </source>
</evidence>
<dbReference type="Pfam" id="PF22891">
    <property type="entry name" value="KH_PNO1_2nd"/>
    <property type="match status" value="1"/>
</dbReference>
<keyword evidence="1 2" id="KW-0694">RNA-binding</keyword>